<dbReference type="GO" id="GO:0016740">
    <property type="term" value="F:transferase activity"/>
    <property type="evidence" value="ECO:0007669"/>
    <property type="project" value="UniProtKB-KW"/>
</dbReference>
<evidence type="ECO:0000313" key="3">
    <source>
        <dbReference type="Proteomes" id="UP000030993"/>
    </source>
</evidence>
<keyword evidence="2" id="KW-0808">Transferase</keyword>
<evidence type="ECO:0000313" key="2">
    <source>
        <dbReference type="EMBL" id="KHM51239.1"/>
    </source>
</evidence>
<dbReference type="EMBL" id="JSCE01000213">
    <property type="protein sequence ID" value="KHM51239.1"/>
    <property type="molecule type" value="Genomic_DNA"/>
</dbReference>
<dbReference type="Gene3D" id="3.90.550.10">
    <property type="entry name" value="Spore Coat Polysaccharide Biosynthesis Protein SpsA, Chain A"/>
    <property type="match status" value="1"/>
</dbReference>
<protein>
    <submittedName>
        <fullName evidence="2">Beta-1,4-glucosyltransferase</fullName>
    </submittedName>
</protein>
<dbReference type="InterPro" id="IPR001173">
    <property type="entry name" value="Glyco_trans_2-like"/>
</dbReference>
<dbReference type="STRING" id="82374.NZ47_11595"/>
<dbReference type="PANTHER" id="PTHR43630">
    <property type="entry name" value="POLY-BETA-1,6-N-ACETYL-D-GLUCOSAMINE SYNTHASE"/>
    <property type="match status" value="1"/>
</dbReference>
<keyword evidence="3" id="KW-1185">Reference proteome</keyword>
<evidence type="ECO:0000259" key="1">
    <source>
        <dbReference type="Pfam" id="PF00535"/>
    </source>
</evidence>
<dbReference type="RefSeq" id="WP_039210908.1">
    <property type="nucleotide sequence ID" value="NZ_JSCE01000213.1"/>
</dbReference>
<reference evidence="2 3" key="1">
    <citation type="journal article" date="2013" name="PLoS ONE">
        <title>Identification and characterization of three novel lipases belonging to families II and V from Anaerovibrio lipolyticus 5ST.</title>
        <authorList>
            <person name="Prive F."/>
            <person name="Kaderbhai N.N."/>
            <person name="Girdwood S."/>
            <person name="Worgan H.J."/>
            <person name="Pinloche E."/>
            <person name="Scollan N.D."/>
            <person name="Huws S.A."/>
            <person name="Newbold C.J."/>
        </authorList>
    </citation>
    <scope>NUCLEOTIDE SEQUENCE [LARGE SCALE GENOMIC DNA]</scope>
    <source>
        <strain evidence="2 3">5S</strain>
    </source>
</reference>
<comment type="caution">
    <text evidence="2">The sequence shown here is derived from an EMBL/GenBank/DDBJ whole genome shotgun (WGS) entry which is preliminary data.</text>
</comment>
<organism evidence="2 3">
    <name type="scientific">Anaerovibrio lipolyticus</name>
    <dbReference type="NCBI Taxonomy" id="82374"/>
    <lineage>
        <taxon>Bacteria</taxon>
        <taxon>Bacillati</taxon>
        <taxon>Bacillota</taxon>
        <taxon>Negativicutes</taxon>
        <taxon>Selenomonadales</taxon>
        <taxon>Selenomonadaceae</taxon>
        <taxon>Anaerovibrio</taxon>
    </lineage>
</organism>
<dbReference type="Proteomes" id="UP000030993">
    <property type="component" value="Unassembled WGS sequence"/>
</dbReference>
<name>A0A0B2JUB8_9FIRM</name>
<dbReference type="AlphaFoldDB" id="A0A0B2JUB8"/>
<feature type="domain" description="Glycosyltransferase 2-like" evidence="1">
    <location>
        <begin position="6"/>
        <end position="102"/>
    </location>
</feature>
<dbReference type="CDD" id="cd02511">
    <property type="entry name" value="Beta4Glucosyltransferase"/>
    <property type="match status" value="1"/>
</dbReference>
<dbReference type="Pfam" id="PF00535">
    <property type="entry name" value="Glycos_transf_2"/>
    <property type="match status" value="1"/>
</dbReference>
<sequence length="253" mass="29231">MSDLAVIILTKNEEANIEDCIKSALFADEIIVIDSGSTDKTQAKAEALGAKFVLHPMTEEGFAGQRNFALTQTQAKWVFYLDADERLTNEAVDEIREIVQSDRIGVYRIKRMNVLFGKLIKYGAHAPDWCVRLYPRDEVHWVGVVHERGEFTLPQHDLKGVMHHHTYNEWSSYFRKLGQYTDMMAARMHQDGKKASMGDLTLRPVYAFIRAYIIKRGFLDGELGMVFSILHGYYTFLKYLKLRYFYIGKGEQQ</sequence>
<proteinExistence type="predicted"/>
<dbReference type="InterPro" id="IPR029044">
    <property type="entry name" value="Nucleotide-diphossugar_trans"/>
</dbReference>
<dbReference type="PANTHER" id="PTHR43630:SF2">
    <property type="entry name" value="GLYCOSYLTRANSFERASE"/>
    <property type="match status" value="1"/>
</dbReference>
<dbReference type="SUPFAM" id="SSF53448">
    <property type="entry name" value="Nucleotide-diphospho-sugar transferases"/>
    <property type="match status" value="1"/>
</dbReference>
<accession>A0A0B2JUB8</accession>
<gene>
    <name evidence="2" type="ORF">NZ47_11595</name>
</gene>